<evidence type="ECO:0000256" key="1">
    <source>
        <dbReference type="SAM" id="MobiDB-lite"/>
    </source>
</evidence>
<feature type="compositionally biased region" description="Low complexity" evidence="1">
    <location>
        <begin position="27"/>
        <end position="38"/>
    </location>
</feature>
<keyword evidence="3" id="KW-1185">Reference proteome</keyword>
<proteinExistence type="predicted"/>
<sequence>MARAISAKASSQRSRPSAATVSAKGTAGSRSARGWPGSRPRPRRIAYPPQASMGRPASARPIRLPR</sequence>
<organism evidence="2 3">
    <name type="scientific">Spongiactinospora rosea</name>
    <dbReference type="NCBI Taxonomy" id="2248750"/>
    <lineage>
        <taxon>Bacteria</taxon>
        <taxon>Bacillati</taxon>
        <taxon>Actinomycetota</taxon>
        <taxon>Actinomycetes</taxon>
        <taxon>Streptosporangiales</taxon>
        <taxon>Streptosporangiaceae</taxon>
        <taxon>Spongiactinospora</taxon>
    </lineage>
</organism>
<comment type="caution">
    <text evidence="2">The sequence shown here is derived from an EMBL/GenBank/DDBJ whole genome shotgun (WGS) entry which is preliminary data.</text>
</comment>
<feature type="compositionally biased region" description="Polar residues" evidence="1">
    <location>
        <begin position="8"/>
        <end position="20"/>
    </location>
</feature>
<accession>A0A366LNM6</accession>
<feature type="region of interest" description="Disordered" evidence="1">
    <location>
        <begin position="1"/>
        <end position="66"/>
    </location>
</feature>
<dbReference type="RefSeq" id="WP_158578934.1">
    <property type="nucleotide sequence ID" value="NZ_QMEY01000028.1"/>
</dbReference>
<evidence type="ECO:0000313" key="2">
    <source>
        <dbReference type="EMBL" id="RBQ14894.1"/>
    </source>
</evidence>
<dbReference type="EMBL" id="QMEY01000028">
    <property type="protein sequence ID" value="RBQ14894.1"/>
    <property type="molecule type" value="Genomic_DNA"/>
</dbReference>
<name>A0A366LNM6_9ACTN</name>
<reference evidence="2 3" key="1">
    <citation type="submission" date="2018-06" db="EMBL/GenBank/DDBJ databases">
        <title>Sphaerisporangium craniellae sp. nov., isolated from a marine sponge in the South China Sea.</title>
        <authorList>
            <person name="Li L."/>
        </authorList>
    </citation>
    <scope>NUCLEOTIDE SEQUENCE [LARGE SCALE GENOMIC DNA]</scope>
    <source>
        <strain evidence="2 3">LHW63015</strain>
    </source>
</reference>
<dbReference type="AlphaFoldDB" id="A0A366LNM6"/>
<evidence type="ECO:0000313" key="3">
    <source>
        <dbReference type="Proteomes" id="UP000253303"/>
    </source>
</evidence>
<dbReference type="Proteomes" id="UP000253303">
    <property type="component" value="Unassembled WGS sequence"/>
</dbReference>
<gene>
    <name evidence="2" type="ORF">DP939_38715</name>
</gene>
<protein>
    <submittedName>
        <fullName evidence="2">Uncharacterized protein</fullName>
    </submittedName>
</protein>